<name>A0A9P4WQN5_9PLEO</name>
<feature type="domain" description="DUF7730" evidence="1">
    <location>
        <begin position="32"/>
        <end position="220"/>
    </location>
</feature>
<proteinExistence type="predicted"/>
<dbReference type="Pfam" id="PF24864">
    <property type="entry name" value="DUF7730"/>
    <property type="match status" value="1"/>
</dbReference>
<gene>
    <name evidence="2" type="ORF">E8E12_009022</name>
</gene>
<dbReference type="PANTHER" id="PTHR38790:SF8">
    <property type="entry name" value="F-BOX DOMAIN-CONTAINING PROTEIN"/>
    <property type="match status" value="1"/>
</dbReference>
<evidence type="ECO:0000259" key="1">
    <source>
        <dbReference type="Pfam" id="PF24864"/>
    </source>
</evidence>
<dbReference type="EMBL" id="SWKV01000034">
    <property type="protein sequence ID" value="KAF3038874.1"/>
    <property type="molecule type" value="Genomic_DNA"/>
</dbReference>
<dbReference type="AlphaFoldDB" id="A0A9P4WQN5"/>
<dbReference type="PANTHER" id="PTHR38790">
    <property type="entry name" value="2EXR DOMAIN-CONTAINING PROTEIN-RELATED"/>
    <property type="match status" value="1"/>
</dbReference>
<evidence type="ECO:0000313" key="2">
    <source>
        <dbReference type="EMBL" id="KAF3038874.1"/>
    </source>
</evidence>
<sequence length="234" mass="27036">MDPKTSLFARAQPRVKLPPEPPAQIRKTKLSFHDLPGEIRNKIYQFYFLDDYRCELVGVGCDLTVQAPKTLKLPSNTNHTCMPHRHWQPNNSTRPVQVTIRFPRLSRPGWGPYSKDKSWLTAHGALILVSKQVCAEALPLLYHQITFVFEAPRRITQFLARVPAQSHFNITKLHLCYTTYGNPAAASDVKWQEKHIESWTRVCRAATKSFTCLRELDLDVWINEDAPKFDLRQK</sequence>
<organism evidence="2 3">
    <name type="scientific">Didymella heteroderae</name>
    <dbReference type="NCBI Taxonomy" id="1769908"/>
    <lineage>
        <taxon>Eukaryota</taxon>
        <taxon>Fungi</taxon>
        <taxon>Dikarya</taxon>
        <taxon>Ascomycota</taxon>
        <taxon>Pezizomycotina</taxon>
        <taxon>Dothideomycetes</taxon>
        <taxon>Pleosporomycetidae</taxon>
        <taxon>Pleosporales</taxon>
        <taxon>Pleosporineae</taxon>
        <taxon>Didymellaceae</taxon>
        <taxon>Didymella</taxon>
    </lineage>
</organism>
<accession>A0A9P4WQN5</accession>
<comment type="caution">
    <text evidence="2">The sequence shown here is derived from an EMBL/GenBank/DDBJ whole genome shotgun (WGS) entry which is preliminary data.</text>
</comment>
<keyword evidence="3" id="KW-1185">Reference proteome</keyword>
<dbReference type="Proteomes" id="UP000758155">
    <property type="component" value="Unassembled WGS sequence"/>
</dbReference>
<evidence type="ECO:0000313" key="3">
    <source>
        <dbReference type="Proteomes" id="UP000758155"/>
    </source>
</evidence>
<dbReference type="InterPro" id="IPR056632">
    <property type="entry name" value="DUF7730"/>
</dbReference>
<dbReference type="OrthoDB" id="4757095at2759"/>
<reference evidence="2" key="1">
    <citation type="submission" date="2019-04" db="EMBL/GenBank/DDBJ databases">
        <title>Sequencing of skin fungus with MAO and IRED activity.</title>
        <authorList>
            <person name="Marsaioli A.J."/>
            <person name="Bonatto J.M.C."/>
            <person name="Reis Junior O."/>
        </authorList>
    </citation>
    <scope>NUCLEOTIDE SEQUENCE</scope>
    <source>
        <strain evidence="2">28M1</strain>
    </source>
</reference>
<protein>
    <recommendedName>
        <fullName evidence="1">DUF7730 domain-containing protein</fullName>
    </recommendedName>
</protein>